<dbReference type="Gramene" id="PAN45012">
    <property type="protein sequence ID" value="PAN45012"/>
    <property type="gene ID" value="PAHAL_9G087400"/>
</dbReference>
<dbReference type="EMBL" id="CM008054">
    <property type="protein sequence ID" value="PAN45012.1"/>
    <property type="molecule type" value="Genomic_DNA"/>
</dbReference>
<protein>
    <submittedName>
        <fullName evidence="1">Uncharacterized protein</fullName>
    </submittedName>
</protein>
<reference evidence="1" key="1">
    <citation type="submission" date="2018-04" db="EMBL/GenBank/DDBJ databases">
        <title>WGS assembly of Panicum hallii.</title>
        <authorList>
            <person name="Lovell J."/>
            <person name="Jenkins J."/>
            <person name="Lowry D."/>
            <person name="Mamidi S."/>
            <person name="Sreedasyam A."/>
            <person name="Weng X."/>
            <person name="Barry K."/>
            <person name="Bonette J."/>
            <person name="Campitelli B."/>
            <person name="Daum C."/>
            <person name="Gordon S."/>
            <person name="Gould B."/>
            <person name="Lipzen A."/>
            <person name="Macqueen A."/>
            <person name="Palacio-Mejia J."/>
            <person name="Plott C."/>
            <person name="Shakirov E."/>
            <person name="Shu S."/>
            <person name="Yoshinaga Y."/>
            <person name="Zane M."/>
            <person name="Rokhsar D."/>
            <person name="Grimwood J."/>
            <person name="Schmutz J."/>
            <person name="Juenger T."/>
        </authorList>
    </citation>
    <scope>NUCLEOTIDE SEQUENCE [LARGE SCALE GENOMIC DNA]</scope>
    <source>
        <strain evidence="1">FIL2</strain>
    </source>
</reference>
<sequence length="90" mass="10217">MRRPPGRLSVAALGAGGMTRRRWCHVRCGARRAGGDGWRTFQKAQCSCRRVAWRLNVPARALVNRQHFTWNLEVLYVACRLWRTGGTPAP</sequence>
<accession>A0A2S3II10</accession>
<organism evidence="1">
    <name type="scientific">Panicum hallii</name>
    <dbReference type="NCBI Taxonomy" id="206008"/>
    <lineage>
        <taxon>Eukaryota</taxon>
        <taxon>Viridiplantae</taxon>
        <taxon>Streptophyta</taxon>
        <taxon>Embryophyta</taxon>
        <taxon>Tracheophyta</taxon>
        <taxon>Spermatophyta</taxon>
        <taxon>Magnoliopsida</taxon>
        <taxon>Liliopsida</taxon>
        <taxon>Poales</taxon>
        <taxon>Poaceae</taxon>
        <taxon>PACMAD clade</taxon>
        <taxon>Panicoideae</taxon>
        <taxon>Panicodae</taxon>
        <taxon>Paniceae</taxon>
        <taxon>Panicinae</taxon>
        <taxon>Panicum</taxon>
        <taxon>Panicum sect. Panicum</taxon>
    </lineage>
</organism>
<gene>
    <name evidence="1" type="ORF">PAHAL_9G087400</name>
</gene>
<dbReference type="Proteomes" id="UP000243499">
    <property type="component" value="Chromosome 9"/>
</dbReference>
<evidence type="ECO:0000313" key="1">
    <source>
        <dbReference type="EMBL" id="PAN45012.1"/>
    </source>
</evidence>
<proteinExistence type="predicted"/>
<name>A0A2S3II10_9POAL</name>
<dbReference type="AlphaFoldDB" id="A0A2S3II10"/>